<evidence type="ECO:0000259" key="2">
    <source>
        <dbReference type="Pfam" id="PF01592"/>
    </source>
</evidence>
<name>A0A369T5Z5_9PROT</name>
<dbReference type="AlphaFoldDB" id="A0A369T5Z5"/>
<gene>
    <name evidence="3" type="ORF">DRB17_16195</name>
</gene>
<dbReference type="NCBIfam" id="TIGR01994">
    <property type="entry name" value="SUF_scaf_2"/>
    <property type="match status" value="1"/>
</dbReference>
<dbReference type="PANTHER" id="PTHR10093">
    <property type="entry name" value="IRON-SULFUR CLUSTER ASSEMBLY ENZYME NIFU HOMOLOG"/>
    <property type="match status" value="1"/>
</dbReference>
<proteinExistence type="inferred from homology"/>
<organism evidence="3 4">
    <name type="scientific">Ferruginivarius sediminum</name>
    <dbReference type="NCBI Taxonomy" id="2661937"/>
    <lineage>
        <taxon>Bacteria</taxon>
        <taxon>Pseudomonadati</taxon>
        <taxon>Pseudomonadota</taxon>
        <taxon>Alphaproteobacteria</taxon>
        <taxon>Rhodospirillales</taxon>
        <taxon>Rhodospirillaceae</taxon>
        <taxon>Ferruginivarius</taxon>
    </lineage>
</organism>
<comment type="similarity">
    <text evidence="1">Belongs to the NifU family.</text>
</comment>
<dbReference type="GO" id="GO:0051536">
    <property type="term" value="F:iron-sulfur cluster binding"/>
    <property type="evidence" value="ECO:0007669"/>
    <property type="project" value="InterPro"/>
</dbReference>
<feature type="domain" description="NIF system FeS cluster assembly NifU N-terminal" evidence="2">
    <location>
        <begin position="9"/>
        <end position="132"/>
    </location>
</feature>
<dbReference type="Proteomes" id="UP000253941">
    <property type="component" value="Unassembled WGS sequence"/>
</dbReference>
<dbReference type="RefSeq" id="WP_114583270.1">
    <property type="nucleotide sequence ID" value="NZ_QPMH01000020.1"/>
</dbReference>
<keyword evidence="4" id="KW-1185">Reference proteome</keyword>
<dbReference type="GO" id="GO:0016226">
    <property type="term" value="P:iron-sulfur cluster assembly"/>
    <property type="evidence" value="ECO:0007669"/>
    <property type="project" value="InterPro"/>
</dbReference>
<evidence type="ECO:0000313" key="3">
    <source>
        <dbReference type="EMBL" id="RDD60741.1"/>
    </source>
</evidence>
<dbReference type="Pfam" id="PF01592">
    <property type="entry name" value="NifU_N"/>
    <property type="match status" value="1"/>
</dbReference>
<dbReference type="GO" id="GO:0005506">
    <property type="term" value="F:iron ion binding"/>
    <property type="evidence" value="ECO:0007669"/>
    <property type="project" value="InterPro"/>
</dbReference>
<dbReference type="SUPFAM" id="SSF82649">
    <property type="entry name" value="SufE/NifU"/>
    <property type="match status" value="1"/>
</dbReference>
<evidence type="ECO:0000313" key="4">
    <source>
        <dbReference type="Proteomes" id="UP000253941"/>
    </source>
</evidence>
<comment type="caution">
    <text evidence="3">The sequence shown here is derived from an EMBL/GenBank/DDBJ whole genome shotgun (WGS) entry which is preliminary data.</text>
</comment>
<reference evidence="3 4" key="1">
    <citation type="submission" date="2018-07" db="EMBL/GenBank/DDBJ databases">
        <title>Venubactetium sediminum gen. nov., sp. nov., isolated from a marine solar saltern.</title>
        <authorList>
            <person name="Wang S."/>
        </authorList>
    </citation>
    <scope>NUCLEOTIDE SEQUENCE [LARGE SCALE GENOMIC DNA]</scope>
    <source>
        <strain evidence="3 4">WD2A32</strain>
    </source>
</reference>
<sequence length="154" mass="16990">MMDELRELYQEVILDHGKHPRNFGSCEGCNHTAHGFNPMCGDTLIIYLNVGEDGIIKDATFKGKGCAISVASASMMTEILKGKTVKEAERLFAAFHEMCTKDDAEMPEGVDEDAIERLQVLSGVRDFPVRVKCATLAWHTMDAAVHGKDEISTE</sequence>
<accession>A0A369T5Z5</accession>
<protein>
    <submittedName>
        <fullName evidence="3">SUF system NifU family Fe-S cluster assembly protein</fullName>
    </submittedName>
</protein>
<dbReference type="InterPro" id="IPR002871">
    <property type="entry name" value="NIF_FeS_clus_asmbl_NifU_N"/>
</dbReference>
<dbReference type="CDD" id="cd06664">
    <property type="entry name" value="IscU_like"/>
    <property type="match status" value="1"/>
</dbReference>
<dbReference type="FunFam" id="3.90.1010.10:FF:000002">
    <property type="entry name" value="Iron-sulfur cluster assembly scaffold protein NifU"/>
    <property type="match status" value="1"/>
</dbReference>
<evidence type="ECO:0000256" key="1">
    <source>
        <dbReference type="ARBA" id="ARBA00006420"/>
    </source>
</evidence>
<dbReference type="Gene3D" id="3.90.1010.10">
    <property type="match status" value="1"/>
</dbReference>
<dbReference type="EMBL" id="QPMH01000020">
    <property type="protein sequence ID" value="RDD60741.1"/>
    <property type="molecule type" value="Genomic_DNA"/>
</dbReference>